<keyword evidence="1" id="KW-0328">Glycosyltransferase</keyword>
<evidence type="ECO:0000313" key="5">
    <source>
        <dbReference type="Proteomes" id="UP000198981"/>
    </source>
</evidence>
<evidence type="ECO:0000256" key="2">
    <source>
        <dbReference type="ARBA" id="ARBA00022679"/>
    </source>
</evidence>
<dbReference type="RefSeq" id="WP_092805010.1">
    <property type="nucleotide sequence ID" value="NZ_FMUH01000004.1"/>
</dbReference>
<dbReference type="STRING" id="1960309.SAMN03159343_2628"/>
<sequence length="379" mass="40796">MTQRTITHDVVMGLTYYSPYVSGLTEAARLVAEGLAARGKRVLVVATRHEAHLPAHEVLNGVEVRRTPVVARLGKGVISPTFPAVVARAARRSRVLNLHMPLLEAGAVALLSGSTPTVLTYQCDVSMQGTRLDRVQQRVMDLSSAAAMRRSDVVVPSSDDYAVHSRLRPAMEGRTRAIAPPCVDRRGGAPAFRDGAGPHVGFVGRIVEEKGLEFLVEGFRRLEDPTARLLIAGDHARVAGGSVVERVRAAVGADPRIRLLGFLPDDRLADLYASLDVFALPSVNSFEAFGIVQVEAMLAGVPSLASDIPGVRIPVQRTGFGVVVAPRDPDAVHRGLRDLTLDLSDRVDGARRTAELYGLERTLDEYDAVFESVARPGGR</sequence>
<reference evidence="5" key="1">
    <citation type="submission" date="2016-10" db="EMBL/GenBank/DDBJ databases">
        <authorList>
            <person name="Varghese N."/>
            <person name="Submissions S."/>
        </authorList>
    </citation>
    <scope>NUCLEOTIDE SEQUENCE [LARGE SCALE GENOMIC DNA]</scope>
    <source>
        <strain evidence="5">DSM 45722</strain>
    </source>
</reference>
<evidence type="ECO:0000259" key="3">
    <source>
        <dbReference type="Pfam" id="PF13579"/>
    </source>
</evidence>
<dbReference type="Pfam" id="PF13692">
    <property type="entry name" value="Glyco_trans_1_4"/>
    <property type="match status" value="1"/>
</dbReference>
<evidence type="ECO:0000313" key="4">
    <source>
        <dbReference type="EMBL" id="SCX51771.1"/>
    </source>
</evidence>
<feature type="domain" description="Glycosyltransferase subfamily 4-like N-terminal" evidence="3">
    <location>
        <begin position="23"/>
        <end position="178"/>
    </location>
</feature>
<accession>A0A1G4YE19</accession>
<dbReference type="AlphaFoldDB" id="A0A1G4YE19"/>
<dbReference type="GO" id="GO:1901137">
    <property type="term" value="P:carbohydrate derivative biosynthetic process"/>
    <property type="evidence" value="ECO:0007669"/>
    <property type="project" value="UniProtKB-ARBA"/>
</dbReference>
<organism evidence="4 5">
    <name type="scientific">Klenkia marina</name>
    <dbReference type="NCBI Taxonomy" id="1960309"/>
    <lineage>
        <taxon>Bacteria</taxon>
        <taxon>Bacillati</taxon>
        <taxon>Actinomycetota</taxon>
        <taxon>Actinomycetes</taxon>
        <taxon>Geodermatophilales</taxon>
        <taxon>Geodermatophilaceae</taxon>
        <taxon>Klenkia</taxon>
    </lineage>
</organism>
<dbReference type="EMBL" id="FMUH01000004">
    <property type="protein sequence ID" value="SCX51771.1"/>
    <property type="molecule type" value="Genomic_DNA"/>
</dbReference>
<dbReference type="InterPro" id="IPR050194">
    <property type="entry name" value="Glycosyltransferase_grp1"/>
</dbReference>
<gene>
    <name evidence="4" type="ORF">SAMN03159343_2628</name>
</gene>
<keyword evidence="5" id="KW-1185">Reference proteome</keyword>
<dbReference type="SUPFAM" id="SSF53756">
    <property type="entry name" value="UDP-Glycosyltransferase/glycogen phosphorylase"/>
    <property type="match status" value="1"/>
</dbReference>
<protein>
    <submittedName>
        <fullName evidence="4">Glycosyltransferase involved in cell wall bisynthesis</fullName>
    </submittedName>
</protein>
<dbReference type="Proteomes" id="UP000198981">
    <property type="component" value="Unassembled WGS sequence"/>
</dbReference>
<dbReference type="GO" id="GO:0016757">
    <property type="term" value="F:glycosyltransferase activity"/>
    <property type="evidence" value="ECO:0007669"/>
    <property type="project" value="UniProtKB-KW"/>
</dbReference>
<dbReference type="Gene3D" id="3.40.50.2000">
    <property type="entry name" value="Glycogen Phosphorylase B"/>
    <property type="match status" value="2"/>
</dbReference>
<keyword evidence="2 4" id="KW-0808">Transferase</keyword>
<dbReference type="PANTHER" id="PTHR45947:SF13">
    <property type="entry name" value="TRANSFERASE"/>
    <property type="match status" value="1"/>
</dbReference>
<name>A0A1G4YE19_9ACTN</name>
<proteinExistence type="predicted"/>
<dbReference type="PANTHER" id="PTHR45947">
    <property type="entry name" value="SULFOQUINOVOSYL TRANSFERASE SQD2"/>
    <property type="match status" value="1"/>
</dbReference>
<dbReference type="InterPro" id="IPR028098">
    <property type="entry name" value="Glyco_trans_4-like_N"/>
</dbReference>
<evidence type="ECO:0000256" key="1">
    <source>
        <dbReference type="ARBA" id="ARBA00022676"/>
    </source>
</evidence>
<dbReference type="OrthoDB" id="506201at2"/>
<dbReference type="CDD" id="cd03801">
    <property type="entry name" value="GT4_PimA-like"/>
    <property type="match status" value="1"/>
</dbReference>
<dbReference type="Pfam" id="PF13579">
    <property type="entry name" value="Glyco_trans_4_4"/>
    <property type="match status" value="1"/>
</dbReference>